<name>A0ABX2PYN6_9RHOB</name>
<evidence type="ECO:0000313" key="2">
    <source>
        <dbReference type="EMBL" id="NVO58657.1"/>
    </source>
</evidence>
<accession>A0ABX2PYN6</accession>
<dbReference type="PANTHER" id="PTHR35024">
    <property type="entry name" value="HYPOTHETICAL CYTOSOLIC PROTEIN"/>
    <property type="match status" value="1"/>
</dbReference>
<dbReference type="RefSeq" id="WP_176867707.1">
    <property type="nucleotide sequence ID" value="NZ_JABXWT010000041.1"/>
</dbReference>
<dbReference type="PANTHER" id="PTHR35024:SF4">
    <property type="entry name" value="POLYMER-FORMING CYTOSKELETAL PROTEIN"/>
    <property type="match status" value="1"/>
</dbReference>
<evidence type="ECO:0000256" key="1">
    <source>
        <dbReference type="ARBA" id="ARBA00044755"/>
    </source>
</evidence>
<comment type="caution">
    <text evidence="2">The sequence shown here is derived from an EMBL/GenBank/DDBJ whole genome shotgun (WGS) entry which is preliminary data.</text>
</comment>
<dbReference type="InterPro" id="IPR007607">
    <property type="entry name" value="BacA/B"/>
</dbReference>
<protein>
    <submittedName>
        <fullName evidence="2">Polymer-forming cytoskeletal protein</fullName>
    </submittedName>
</protein>
<sequence length="105" mass="10659">MASSIIEEDLTIEGNVSSSGGSVDVKGHVVGDVSADAITVRLSGSVDGALSAKKITIEGKHNGSLSCDDLQLASTSWVQADVVARTMATESGARVVGKVEITGEQ</sequence>
<comment type="similarity">
    <text evidence="1">Belongs to the bactofilin family.</text>
</comment>
<keyword evidence="3" id="KW-1185">Reference proteome</keyword>
<proteinExistence type="inferred from homology"/>
<organism evidence="2 3">
    <name type="scientific">Ruegeria haliotis</name>
    <dbReference type="NCBI Taxonomy" id="2747601"/>
    <lineage>
        <taxon>Bacteria</taxon>
        <taxon>Pseudomonadati</taxon>
        <taxon>Pseudomonadota</taxon>
        <taxon>Alphaproteobacteria</taxon>
        <taxon>Rhodobacterales</taxon>
        <taxon>Roseobacteraceae</taxon>
        <taxon>Ruegeria</taxon>
    </lineage>
</organism>
<dbReference type="Proteomes" id="UP000630805">
    <property type="component" value="Unassembled WGS sequence"/>
</dbReference>
<gene>
    <name evidence="2" type="ORF">HW561_23045</name>
</gene>
<dbReference type="Pfam" id="PF04519">
    <property type="entry name" value="Bactofilin"/>
    <property type="match status" value="1"/>
</dbReference>
<evidence type="ECO:0000313" key="3">
    <source>
        <dbReference type="Proteomes" id="UP000630805"/>
    </source>
</evidence>
<reference evidence="2 3" key="1">
    <citation type="submission" date="2020-06" db="EMBL/GenBank/DDBJ databases">
        <authorList>
            <person name="Cao W.R."/>
        </authorList>
    </citation>
    <scope>NUCLEOTIDE SEQUENCE [LARGE SCALE GENOMIC DNA]</scope>
    <source>
        <strain evidence="2 3">B1Z28</strain>
    </source>
</reference>
<dbReference type="EMBL" id="JABXWT010000041">
    <property type="protein sequence ID" value="NVO58657.1"/>
    <property type="molecule type" value="Genomic_DNA"/>
</dbReference>